<evidence type="ECO:0000313" key="3">
    <source>
        <dbReference type="Proteomes" id="UP000187209"/>
    </source>
</evidence>
<evidence type="ECO:0000313" key="2">
    <source>
        <dbReference type="EMBL" id="OMJ78506.1"/>
    </source>
</evidence>
<protein>
    <submittedName>
        <fullName evidence="2">Uncharacterized protein</fullName>
    </submittedName>
</protein>
<feature type="signal peptide" evidence="1">
    <location>
        <begin position="1"/>
        <end position="16"/>
    </location>
</feature>
<proteinExistence type="predicted"/>
<keyword evidence="3" id="KW-1185">Reference proteome</keyword>
<organism evidence="2 3">
    <name type="scientific">Stentor coeruleus</name>
    <dbReference type="NCBI Taxonomy" id="5963"/>
    <lineage>
        <taxon>Eukaryota</taxon>
        <taxon>Sar</taxon>
        <taxon>Alveolata</taxon>
        <taxon>Ciliophora</taxon>
        <taxon>Postciliodesmatophora</taxon>
        <taxon>Heterotrichea</taxon>
        <taxon>Heterotrichida</taxon>
        <taxon>Stentoridae</taxon>
        <taxon>Stentor</taxon>
    </lineage>
</organism>
<dbReference type="EMBL" id="MPUH01000518">
    <property type="protein sequence ID" value="OMJ78506.1"/>
    <property type="molecule type" value="Genomic_DNA"/>
</dbReference>
<sequence>MKAVLIIFLSFAYAKAIYDTQVGSSCKSTGEFFITSFNVNPWPPTQGGNSSAVITGIIRQTLSISQIQLVICDKDQNCDWYWQMIFKSYNVGQVVTFNTVFFWPNTPGAYEAFFNVNADDKLLTVEGCWMFSFSY</sequence>
<keyword evidence="1" id="KW-0732">Signal</keyword>
<accession>A0A1R2BP09</accession>
<feature type="chain" id="PRO_5012187345" evidence="1">
    <location>
        <begin position="17"/>
        <end position="135"/>
    </location>
</feature>
<name>A0A1R2BP09_9CILI</name>
<comment type="caution">
    <text evidence="2">The sequence shown here is derived from an EMBL/GenBank/DDBJ whole genome shotgun (WGS) entry which is preliminary data.</text>
</comment>
<dbReference type="AlphaFoldDB" id="A0A1R2BP09"/>
<evidence type="ECO:0000256" key="1">
    <source>
        <dbReference type="SAM" id="SignalP"/>
    </source>
</evidence>
<gene>
    <name evidence="2" type="ORF">SteCoe_21660</name>
</gene>
<reference evidence="2 3" key="1">
    <citation type="submission" date="2016-11" db="EMBL/GenBank/DDBJ databases">
        <title>The macronuclear genome of Stentor coeruleus: a giant cell with tiny introns.</title>
        <authorList>
            <person name="Slabodnick M."/>
            <person name="Ruby J.G."/>
            <person name="Reiff S.B."/>
            <person name="Swart E.C."/>
            <person name="Gosai S."/>
            <person name="Prabakaran S."/>
            <person name="Witkowska E."/>
            <person name="Larue G.E."/>
            <person name="Fisher S."/>
            <person name="Freeman R.M."/>
            <person name="Gunawardena J."/>
            <person name="Chu W."/>
            <person name="Stover N.A."/>
            <person name="Gregory B.D."/>
            <person name="Nowacki M."/>
            <person name="Derisi J."/>
            <person name="Roy S.W."/>
            <person name="Marshall W.F."/>
            <person name="Sood P."/>
        </authorList>
    </citation>
    <scope>NUCLEOTIDE SEQUENCE [LARGE SCALE GENOMIC DNA]</scope>
    <source>
        <strain evidence="2">WM001</strain>
    </source>
</reference>
<dbReference type="Proteomes" id="UP000187209">
    <property type="component" value="Unassembled WGS sequence"/>
</dbReference>